<dbReference type="STRING" id="97972.A0A2V1D131"/>
<dbReference type="InterPro" id="IPR010730">
    <property type="entry name" value="HET"/>
</dbReference>
<sequence length="563" mass="65016">MKNEIRVVRFLDPSNQVSRRDFVQCSIENVSLDSSFDPDLHQKYPQNQRVWDAFTKDVDLRDTTLEQATLDKTTYLGLSQERDRSGTFRHTWGDFEALSYTWGEGGERTKIIVNESYREVSANIEKALRALRDLKETGLGMCYWIDSLCIDQENETERNKQVKRMNYIYGRARAVIVWLGQEEEMDMVAAKTMRHLCRNPYVENPLRLPADLLLNGWPALYAFMQKPYWSRSWIIQELAMNHNSTLILCGKLKFTRRMIRLGVIYLQECLQASEDLRTYRLINLTCNPNVEGSLDRLLNIVRQADATDKKDKVYGILGLLDPAIFKGITADYALRERDVYTKLMISIVTTKKRLEQIVFGGIPAVESWPSWVPDWRLPFERNHVRYLRSRRASGNEPAKFEIVEKKKNISLLVEGSNSTNLGSSSTKPELSEPTYFQKFQKFREYNEKFRIGGQSLRDFFPQSCEKSIGFGKITQCLRLAMLSLNQRALITTRTGYLGLAPNNVRSGDIVAILLGCNFPMILRPCTKDLYHVVGECYVHGLMDGEILRQKDEGIVLERNFVLS</sequence>
<gene>
    <name evidence="2" type="ORF">DM02DRAFT_705366</name>
</gene>
<dbReference type="PANTHER" id="PTHR24148">
    <property type="entry name" value="ANKYRIN REPEAT DOMAIN-CONTAINING PROTEIN 39 HOMOLOG-RELATED"/>
    <property type="match status" value="1"/>
</dbReference>
<evidence type="ECO:0000259" key="1">
    <source>
        <dbReference type="Pfam" id="PF06985"/>
    </source>
</evidence>
<organism evidence="2 3">
    <name type="scientific">Periconia macrospinosa</name>
    <dbReference type="NCBI Taxonomy" id="97972"/>
    <lineage>
        <taxon>Eukaryota</taxon>
        <taxon>Fungi</taxon>
        <taxon>Dikarya</taxon>
        <taxon>Ascomycota</taxon>
        <taxon>Pezizomycotina</taxon>
        <taxon>Dothideomycetes</taxon>
        <taxon>Pleosporomycetidae</taxon>
        <taxon>Pleosporales</taxon>
        <taxon>Massarineae</taxon>
        <taxon>Periconiaceae</taxon>
        <taxon>Periconia</taxon>
    </lineage>
</organism>
<feature type="domain" description="Heterokaryon incompatibility" evidence="1">
    <location>
        <begin position="95"/>
        <end position="237"/>
    </location>
</feature>
<name>A0A2V1D131_9PLEO</name>
<reference evidence="2 3" key="1">
    <citation type="journal article" date="2018" name="Sci. Rep.">
        <title>Comparative genomics provides insights into the lifestyle and reveals functional heterogeneity of dark septate endophytic fungi.</title>
        <authorList>
            <person name="Knapp D.G."/>
            <person name="Nemeth J.B."/>
            <person name="Barry K."/>
            <person name="Hainaut M."/>
            <person name="Henrissat B."/>
            <person name="Johnson J."/>
            <person name="Kuo A."/>
            <person name="Lim J.H.P."/>
            <person name="Lipzen A."/>
            <person name="Nolan M."/>
            <person name="Ohm R.A."/>
            <person name="Tamas L."/>
            <person name="Grigoriev I.V."/>
            <person name="Spatafora J.W."/>
            <person name="Nagy L.G."/>
            <person name="Kovacs G.M."/>
        </authorList>
    </citation>
    <scope>NUCLEOTIDE SEQUENCE [LARGE SCALE GENOMIC DNA]</scope>
    <source>
        <strain evidence="2 3">DSE2036</strain>
    </source>
</reference>
<dbReference type="Pfam" id="PF26639">
    <property type="entry name" value="Het-6_barrel"/>
    <property type="match status" value="1"/>
</dbReference>
<evidence type="ECO:0000313" key="3">
    <source>
        <dbReference type="Proteomes" id="UP000244855"/>
    </source>
</evidence>
<dbReference type="EMBL" id="KZ805893">
    <property type="protein sequence ID" value="PVH91329.1"/>
    <property type="molecule type" value="Genomic_DNA"/>
</dbReference>
<keyword evidence="3" id="KW-1185">Reference proteome</keyword>
<dbReference type="InterPro" id="IPR052895">
    <property type="entry name" value="HetReg/Transcr_Mod"/>
</dbReference>
<dbReference type="Pfam" id="PF06985">
    <property type="entry name" value="HET"/>
    <property type="match status" value="1"/>
</dbReference>
<dbReference type="Proteomes" id="UP000244855">
    <property type="component" value="Unassembled WGS sequence"/>
</dbReference>
<accession>A0A2V1D131</accession>
<protein>
    <submittedName>
        <fullName evidence="2">HET-domain-containing protein</fullName>
    </submittedName>
</protein>
<evidence type="ECO:0000313" key="2">
    <source>
        <dbReference type="EMBL" id="PVH91329.1"/>
    </source>
</evidence>
<dbReference type="PANTHER" id="PTHR24148:SF64">
    <property type="entry name" value="HETEROKARYON INCOMPATIBILITY DOMAIN-CONTAINING PROTEIN"/>
    <property type="match status" value="1"/>
</dbReference>
<dbReference type="AlphaFoldDB" id="A0A2V1D131"/>
<proteinExistence type="predicted"/>
<dbReference type="OrthoDB" id="2157530at2759"/>